<protein>
    <submittedName>
        <fullName evidence="2">GreA/GreB family elongation factor</fullName>
    </submittedName>
</protein>
<dbReference type="Gene3D" id="3.10.50.30">
    <property type="entry name" value="Transcription elongation factor, GreA/GreB, C-terminal domain"/>
    <property type="match status" value="1"/>
</dbReference>
<evidence type="ECO:0000313" key="3">
    <source>
        <dbReference type="Proteomes" id="UP001597307"/>
    </source>
</evidence>
<evidence type="ECO:0000313" key="2">
    <source>
        <dbReference type="EMBL" id="MFD1846310.1"/>
    </source>
</evidence>
<dbReference type="Proteomes" id="UP001597307">
    <property type="component" value="Unassembled WGS sequence"/>
</dbReference>
<dbReference type="GO" id="GO:0003746">
    <property type="term" value="F:translation elongation factor activity"/>
    <property type="evidence" value="ECO:0007669"/>
    <property type="project" value="UniProtKB-KW"/>
</dbReference>
<name>A0ABW4Q6H7_9MICC</name>
<dbReference type="InterPro" id="IPR001437">
    <property type="entry name" value="Tscrpt_elong_fac_GreA/B_C"/>
</dbReference>
<sequence length="155" mass="16655">MLQSTAAVTWLTPEAHARLHAELNGLMEARGSQQEPSDQVAGEARIRQLMGVLKSVRFHSPEDDGIIEPGMVIEACIDSLPETFLMGSREIFGDGDIQVFSEHSPLGLAILGLKPGDLASYVAPSGRIISVSIISAKPYNLPVPTPEVVITKPRT</sequence>
<feature type="domain" description="Transcription elongation factor GreA/GreB C-terminal" evidence="1">
    <location>
        <begin position="82"/>
        <end position="137"/>
    </location>
</feature>
<keyword evidence="3" id="KW-1185">Reference proteome</keyword>
<accession>A0ABW4Q6H7</accession>
<dbReference type="SUPFAM" id="SSF54534">
    <property type="entry name" value="FKBP-like"/>
    <property type="match status" value="1"/>
</dbReference>
<dbReference type="EMBL" id="JBHUGA010000011">
    <property type="protein sequence ID" value="MFD1846310.1"/>
    <property type="molecule type" value="Genomic_DNA"/>
</dbReference>
<dbReference type="PROSITE" id="PS00830">
    <property type="entry name" value="GREAB_2"/>
    <property type="match status" value="1"/>
</dbReference>
<organism evidence="2 3">
    <name type="scientific">Arthrobacter flavus</name>
    <dbReference type="NCBI Taxonomy" id="95172"/>
    <lineage>
        <taxon>Bacteria</taxon>
        <taxon>Bacillati</taxon>
        <taxon>Actinomycetota</taxon>
        <taxon>Actinomycetes</taxon>
        <taxon>Micrococcales</taxon>
        <taxon>Micrococcaceae</taxon>
        <taxon>Arthrobacter</taxon>
    </lineage>
</organism>
<dbReference type="RefSeq" id="WP_343879782.1">
    <property type="nucleotide sequence ID" value="NZ_BAAAIJ010000047.1"/>
</dbReference>
<gene>
    <name evidence="2" type="ORF">ACFSFX_06820</name>
</gene>
<dbReference type="Pfam" id="PF01272">
    <property type="entry name" value="GreA_GreB"/>
    <property type="match status" value="1"/>
</dbReference>
<keyword evidence="2" id="KW-0648">Protein biosynthesis</keyword>
<dbReference type="InterPro" id="IPR036953">
    <property type="entry name" value="GreA/GreB_C_sf"/>
</dbReference>
<dbReference type="InterPro" id="IPR018151">
    <property type="entry name" value="TF_GreA/GreB_CS"/>
</dbReference>
<proteinExistence type="predicted"/>
<keyword evidence="2" id="KW-0251">Elongation factor</keyword>
<evidence type="ECO:0000259" key="1">
    <source>
        <dbReference type="Pfam" id="PF01272"/>
    </source>
</evidence>
<reference evidence="3" key="1">
    <citation type="journal article" date="2019" name="Int. J. Syst. Evol. Microbiol.">
        <title>The Global Catalogue of Microorganisms (GCM) 10K type strain sequencing project: providing services to taxonomists for standard genome sequencing and annotation.</title>
        <authorList>
            <consortium name="The Broad Institute Genomics Platform"/>
            <consortium name="The Broad Institute Genome Sequencing Center for Infectious Disease"/>
            <person name="Wu L."/>
            <person name="Ma J."/>
        </authorList>
    </citation>
    <scope>NUCLEOTIDE SEQUENCE [LARGE SCALE GENOMIC DNA]</scope>
    <source>
        <strain evidence="3">JCM 11496</strain>
    </source>
</reference>
<comment type="caution">
    <text evidence="2">The sequence shown here is derived from an EMBL/GenBank/DDBJ whole genome shotgun (WGS) entry which is preliminary data.</text>
</comment>